<feature type="transmembrane region" description="Helical" evidence="2">
    <location>
        <begin position="61"/>
        <end position="78"/>
    </location>
</feature>
<evidence type="ECO:0000313" key="3">
    <source>
        <dbReference type="EMBL" id="KAK8864300.1"/>
    </source>
</evidence>
<gene>
    <name evidence="3" type="ORF">IAR55_001546</name>
</gene>
<protein>
    <submittedName>
        <fullName evidence="3">Uncharacterized protein</fullName>
    </submittedName>
</protein>
<keyword evidence="2" id="KW-0812">Transmembrane</keyword>
<organism evidence="3 4">
    <name type="scientific">Kwoniella newhampshirensis</name>
    <dbReference type="NCBI Taxonomy" id="1651941"/>
    <lineage>
        <taxon>Eukaryota</taxon>
        <taxon>Fungi</taxon>
        <taxon>Dikarya</taxon>
        <taxon>Basidiomycota</taxon>
        <taxon>Agaricomycotina</taxon>
        <taxon>Tremellomycetes</taxon>
        <taxon>Tremellales</taxon>
        <taxon>Cryptococcaceae</taxon>
        <taxon>Kwoniella</taxon>
    </lineage>
</organism>
<keyword evidence="2" id="KW-0472">Membrane</keyword>
<accession>A0AAW0Z2K6</accession>
<sequence length="224" mass="23381">MSTPTPEASGTRQRTTKLEKTEAEVDDDKNPASLSANPNKKVARNKPYVKPPFVDMSMNKFLTYLVASLFLILAFYVWRFTVWAAQVGGYWALITGNHKTPASIAASSAAAVAATAASVASSSASSASVASTKGADPASIKPKPATTPEESIESQIYHLANSLGIKPAELSGAIRPLIDPSIPDPAAAAKQEAEALKKEMEAHAAEKTETGGSVLGILGEALLD</sequence>
<keyword evidence="4" id="KW-1185">Reference proteome</keyword>
<evidence type="ECO:0000256" key="2">
    <source>
        <dbReference type="SAM" id="Phobius"/>
    </source>
</evidence>
<evidence type="ECO:0000313" key="4">
    <source>
        <dbReference type="Proteomes" id="UP001388673"/>
    </source>
</evidence>
<reference evidence="3 4" key="1">
    <citation type="journal article" date="2024" name="bioRxiv">
        <title>Comparative genomics of Cryptococcus and Kwoniella reveals pathogenesis evolution and contrasting karyotype dynamics via intercentromeric recombination or chromosome fusion.</title>
        <authorList>
            <person name="Coelho M.A."/>
            <person name="David-Palma M."/>
            <person name="Shea T."/>
            <person name="Bowers K."/>
            <person name="McGinley-Smith S."/>
            <person name="Mohammad A.W."/>
            <person name="Gnirke A."/>
            <person name="Yurkov A.M."/>
            <person name="Nowrousian M."/>
            <person name="Sun S."/>
            <person name="Cuomo C.A."/>
            <person name="Heitman J."/>
        </authorList>
    </citation>
    <scope>NUCLEOTIDE SEQUENCE [LARGE SCALE GENOMIC DNA]</scope>
    <source>
        <strain evidence="3 4">CBS 13917</strain>
    </source>
</reference>
<evidence type="ECO:0000256" key="1">
    <source>
        <dbReference type="SAM" id="MobiDB-lite"/>
    </source>
</evidence>
<feature type="compositionally biased region" description="Basic and acidic residues" evidence="1">
    <location>
        <begin position="191"/>
        <end position="208"/>
    </location>
</feature>
<dbReference type="KEGG" id="kne:92178805"/>
<feature type="region of interest" description="Disordered" evidence="1">
    <location>
        <begin position="185"/>
        <end position="208"/>
    </location>
</feature>
<feature type="region of interest" description="Disordered" evidence="1">
    <location>
        <begin position="1"/>
        <end position="43"/>
    </location>
</feature>
<dbReference type="RefSeq" id="XP_066804596.1">
    <property type="nucleotide sequence ID" value="XM_066944673.1"/>
</dbReference>
<feature type="compositionally biased region" description="Polar residues" evidence="1">
    <location>
        <begin position="1"/>
        <end position="13"/>
    </location>
</feature>
<dbReference type="Proteomes" id="UP001388673">
    <property type="component" value="Unassembled WGS sequence"/>
</dbReference>
<dbReference type="EMBL" id="JBCAWK010000003">
    <property type="protein sequence ID" value="KAK8864300.1"/>
    <property type="molecule type" value="Genomic_DNA"/>
</dbReference>
<name>A0AAW0Z2K6_9TREE</name>
<dbReference type="GeneID" id="92178805"/>
<keyword evidence="2" id="KW-1133">Transmembrane helix</keyword>
<dbReference type="AlphaFoldDB" id="A0AAW0Z2K6"/>
<comment type="caution">
    <text evidence="3">The sequence shown here is derived from an EMBL/GenBank/DDBJ whole genome shotgun (WGS) entry which is preliminary data.</text>
</comment>
<proteinExistence type="predicted"/>